<reference evidence="3" key="1">
    <citation type="journal article" date="2011" name="Genome Res.">
        <title>Phylogeny-wide analysis of social amoeba genomes highlights ancient origins for complex intercellular communication.</title>
        <authorList>
            <person name="Heidel A.J."/>
            <person name="Lawal H.M."/>
            <person name="Felder M."/>
            <person name="Schilde C."/>
            <person name="Helps N.R."/>
            <person name="Tunggal B."/>
            <person name="Rivero F."/>
            <person name="John U."/>
            <person name="Schleicher M."/>
            <person name="Eichinger L."/>
            <person name="Platzer M."/>
            <person name="Noegel A.A."/>
            <person name="Schaap P."/>
            <person name="Gloeckner G."/>
        </authorList>
    </citation>
    <scope>NUCLEOTIDE SEQUENCE [LARGE SCALE GENOMIC DNA]</scope>
    <source>
        <strain evidence="3">SH3</strain>
    </source>
</reference>
<evidence type="ECO:0000313" key="3">
    <source>
        <dbReference type="Proteomes" id="UP000007797"/>
    </source>
</evidence>
<dbReference type="KEGG" id="dfa:DFA_01096"/>
<name>F4PQV6_CACFS</name>
<gene>
    <name evidence="2" type="ORF">DFA_01096</name>
</gene>
<accession>F4PQV6</accession>
<organism evidence="2 3">
    <name type="scientific">Cavenderia fasciculata</name>
    <name type="common">Slime mold</name>
    <name type="synonym">Dictyostelium fasciculatum</name>
    <dbReference type="NCBI Taxonomy" id="261658"/>
    <lineage>
        <taxon>Eukaryota</taxon>
        <taxon>Amoebozoa</taxon>
        <taxon>Evosea</taxon>
        <taxon>Eumycetozoa</taxon>
        <taxon>Dictyostelia</taxon>
        <taxon>Acytosteliales</taxon>
        <taxon>Cavenderiaceae</taxon>
        <taxon>Cavenderia</taxon>
    </lineage>
</organism>
<dbReference type="PANTHER" id="PTHR33459">
    <property type="entry name" value="DD-GDCA PROTEIN"/>
    <property type="match status" value="1"/>
</dbReference>
<dbReference type="EMBL" id="GL883010">
    <property type="protein sequence ID" value="EGG21221.1"/>
    <property type="molecule type" value="Genomic_DNA"/>
</dbReference>
<evidence type="ECO:0000256" key="1">
    <source>
        <dbReference type="SAM" id="SignalP"/>
    </source>
</evidence>
<dbReference type="AlphaFoldDB" id="F4PQV6"/>
<evidence type="ECO:0000313" key="2">
    <source>
        <dbReference type="EMBL" id="EGG21221.1"/>
    </source>
</evidence>
<proteinExistence type="predicted"/>
<dbReference type="Proteomes" id="UP000007797">
    <property type="component" value="Unassembled WGS sequence"/>
</dbReference>
<dbReference type="OrthoDB" id="22946at2759"/>
<dbReference type="OMA" id="TCANSAQ"/>
<dbReference type="PANTHER" id="PTHR33459:SF7">
    <property type="entry name" value="DD-GDCA PROTEIN"/>
    <property type="match status" value="1"/>
</dbReference>
<keyword evidence="1" id="KW-0732">Signal</keyword>
<dbReference type="InterPro" id="IPR052326">
    <property type="entry name" value="Diff-Dev_Assoc_Protein"/>
</dbReference>
<evidence type="ECO:0008006" key="4">
    <source>
        <dbReference type="Google" id="ProtNLM"/>
    </source>
</evidence>
<feature type="chain" id="PRO_5003319497" description="Paramecium surface antigen repeat-containing protein" evidence="1">
    <location>
        <begin position="27"/>
        <end position="368"/>
    </location>
</feature>
<feature type="signal peptide" evidence="1">
    <location>
        <begin position="1"/>
        <end position="26"/>
    </location>
</feature>
<protein>
    <recommendedName>
        <fullName evidence="4">Paramecium surface antigen repeat-containing protein</fullName>
    </recommendedName>
</protein>
<sequence>MNSLFLNVILTIVLLQISFSTIGVSGLNQCNPVFQETCVRNGQSCGIINGTDYHCVDDSTCNSYNKCQDKRPSGGTCFENIDCKAWMLCIGGTCLEANYGQVGDNCTQDWQCLTNLLCVSRTCINTQSTCANSAQCSYDTYCAEGGICQDRSLNGQSCETDSTCLEHSRCYNGKCIDVYSIGVGGSCNSSDVCDVSIGLSCQSGSCAYVNLTTPLSPATLDCTTTNCISPDYEKCVCTGNQTSGTCYPSIPTTKTQILSCGVAQKTFYQCLVDHKCLYSYTAKTPSSCSLYHCGEEYCTQGSLCEWSFDSNRRGTGCGGDTALNFNQQTCKFLGYEINPYYEESQTSISSHLIIPTMIISTIIFSIIF</sequence>
<dbReference type="RefSeq" id="XP_004359071.1">
    <property type="nucleotide sequence ID" value="XM_004359014.1"/>
</dbReference>
<dbReference type="GeneID" id="14874220"/>
<keyword evidence="3" id="KW-1185">Reference proteome</keyword>